<dbReference type="InterPro" id="IPR014729">
    <property type="entry name" value="Rossmann-like_a/b/a_fold"/>
</dbReference>
<comment type="catalytic activity">
    <reaction evidence="4">
        <text>L-aspartate + L-glutamine + ATP + H2O = L-asparagine + L-glutamate + AMP + diphosphate + H(+)</text>
        <dbReference type="Rhea" id="RHEA:12228"/>
        <dbReference type="ChEBI" id="CHEBI:15377"/>
        <dbReference type="ChEBI" id="CHEBI:15378"/>
        <dbReference type="ChEBI" id="CHEBI:29985"/>
        <dbReference type="ChEBI" id="CHEBI:29991"/>
        <dbReference type="ChEBI" id="CHEBI:30616"/>
        <dbReference type="ChEBI" id="CHEBI:33019"/>
        <dbReference type="ChEBI" id="CHEBI:58048"/>
        <dbReference type="ChEBI" id="CHEBI:58359"/>
        <dbReference type="ChEBI" id="CHEBI:456215"/>
        <dbReference type="EC" id="6.3.5.4"/>
    </reaction>
</comment>
<comment type="caution">
    <text evidence="6">The sequence shown here is derived from an EMBL/GenBank/DDBJ whole genome shotgun (WGS) entry which is preliminary data.</text>
</comment>
<dbReference type="InterPro" id="IPR001962">
    <property type="entry name" value="Asn_synthase"/>
</dbReference>
<dbReference type="EC" id="6.3.5.4" evidence="2"/>
<dbReference type="GO" id="GO:0004066">
    <property type="term" value="F:asparagine synthase (glutamine-hydrolyzing) activity"/>
    <property type="evidence" value="ECO:0007669"/>
    <property type="project" value="UniProtKB-EC"/>
</dbReference>
<dbReference type="SUPFAM" id="SSF52402">
    <property type="entry name" value="Adenine nucleotide alpha hydrolases-like"/>
    <property type="match status" value="1"/>
</dbReference>
<evidence type="ECO:0000256" key="3">
    <source>
        <dbReference type="ARBA" id="ARBA00022888"/>
    </source>
</evidence>
<keyword evidence="3" id="KW-0061">Asparagine biosynthesis</keyword>
<accession>A0A4R5BRM1</accession>
<feature type="domain" description="Asparagine synthetase" evidence="5">
    <location>
        <begin position="217"/>
        <end position="601"/>
    </location>
</feature>
<dbReference type="Pfam" id="PF00733">
    <property type="entry name" value="Asn_synthase"/>
    <property type="match status" value="1"/>
</dbReference>
<evidence type="ECO:0000313" key="6">
    <source>
        <dbReference type="EMBL" id="TDD88196.1"/>
    </source>
</evidence>
<dbReference type="SUPFAM" id="SSF56235">
    <property type="entry name" value="N-terminal nucleophile aminohydrolases (Ntn hydrolases)"/>
    <property type="match status" value="1"/>
</dbReference>
<proteinExistence type="predicted"/>
<dbReference type="PANTHER" id="PTHR43284">
    <property type="entry name" value="ASPARAGINE SYNTHETASE (GLUTAMINE-HYDROLYZING)"/>
    <property type="match status" value="1"/>
</dbReference>
<comment type="pathway">
    <text evidence="1">Amino-acid biosynthesis; L-asparagine biosynthesis; L-asparagine from L-aspartate (L-Gln route): step 1/1.</text>
</comment>
<dbReference type="GO" id="GO:0006529">
    <property type="term" value="P:asparagine biosynthetic process"/>
    <property type="evidence" value="ECO:0007669"/>
    <property type="project" value="UniProtKB-KW"/>
</dbReference>
<dbReference type="InterPro" id="IPR051786">
    <property type="entry name" value="ASN_synthetase/amidase"/>
</dbReference>
<gene>
    <name evidence="6" type="ORF">E1298_15445</name>
</gene>
<sequence length="617" mass="66813">MPDHDGMPGHGEASFVVLPDHEAALAVASGLPTPPVRILRHPSGRPWLAGRWTDAEMTEAAAGDARIAIIGTCPIGAGRLAREAGRLRDLAGLDRLVRALPGSFHLVAALNGRTRVQGDAAGLRLVFHARVDGVTVAADRADVLAALTGAALDERQVAARLLWPVPHPLLHPPLWRGIGAVEPGRHLVVEPDGRTGVRRWWTPPEAVRPLATAAEDIRTALTEAVDARTAHGGVVSCDLSGGLDSTSICFLAARGAAGVVAATWPGRDPADEDLMWARRAAAHLPGVEHAVWPAEDSPLVYEGLLEIDDPLDEPSIGMMDRARVLEHIPRLLAKGSRLHMTGIGGDHVAWCSEAHYHGLLRRRPLLALRRLRGFRALFDWPLVPTGRALADGRPYRRWLADAAADLRAPTRPAVTGMLGWDMAPRLFDWVTPEAEAAAREVLRKAARTAEPLAPDRGQHVDLHAIRGCTRIIRQWEQMSARAGLPMASPYLDDRVIEACLAVRPEDRVTPWRYKPVLVAAMRGIVPDECLQRANKAEASMDAADGLREHSGDLMELWDDSRLVRLGLVDGKRLKALAARPDTPALREAILYSTIGCEVWLRTLEQPSARPAGAPSPG</sequence>
<dbReference type="Gene3D" id="3.40.50.620">
    <property type="entry name" value="HUPs"/>
    <property type="match status" value="2"/>
</dbReference>
<evidence type="ECO:0000313" key="7">
    <source>
        <dbReference type="Proteomes" id="UP000294513"/>
    </source>
</evidence>
<dbReference type="AlphaFoldDB" id="A0A4R5BRM1"/>
<keyword evidence="3" id="KW-0028">Amino-acid biosynthesis</keyword>
<keyword evidence="7" id="KW-1185">Reference proteome</keyword>
<protein>
    <recommendedName>
        <fullName evidence="2">asparagine synthase (glutamine-hydrolyzing)</fullName>
        <ecNumber evidence="2">6.3.5.4</ecNumber>
    </recommendedName>
</protein>
<dbReference type="RefSeq" id="WP_131893701.1">
    <property type="nucleotide sequence ID" value="NZ_SMKU01000066.1"/>
</dbReference>
<evidence type="ECO:0000256" key="1">
    <source>
        <dbReference type="ARBA" id="ARBA00005187"/>
    </source>
</evidence>
<dbReference type="OrthoDB" id="7053173at2"/>
<evidence type="ECO:0000256" key="4">
    <source>
        <dbReference type="ARBA" id="ARBA00048741"/>
    </source>
</evidence>
<dbReference type="EMBL" id="SMKU01000066">
    <property type="protein sequence ID" value="TDD88196.1"/>
    <property type="molecule type" value="Genomic_DNA"/>
</dbReference>
<dbReference type="Proteomes" id="UP000294513">
    <property type="component" value="Unassembled WGS sequence"/>
</dbReference>
<dbReference type="PANTHER" id="PTHR43284:SF1">
    <property type="entry name" value="ASPARAGINE SYNTHETASE"/>
    <property type="match status" value="1"/>
</dbReference>
<evidence type="ECO:0000256" key="2">
    <source>
        <dbReference type="ARBA" id="ARBA00012737"/>
    </source>
</evidence>
<dbReference type="InterPro" id="IPR029055">
    <property type="entry name" value="Ntn_hydrolases_N"/>
</dbReference>
<organism evidence="6 7">
    <name type="scientific">Actinomadura rubrisoli</name>
    <dbReference type="NCBI Taxonomy" id="2530368"/>
    <lineage>
        <taxon>Bacteria</taxon>
        <taxon>Bacillati</taxon>
        <taxon>Actinomycetota</taxon>
        <taxon>Actinomycetes</taxon>
        <taxon>Streptosporangiales</taxon>
        <taxon>Thermomonosporaceae</taxon>
        <taxon>Actinomadura</taxon>
    </lineage>
</organism>
<reference evidence="6 7" key="1">
    <citation type="submission" date="2019-03" db="EMBL/GenBank/DDBJ databases">
        <title>Draft genome sequences of novel Actinobacteria.</title>
        <authorList>
            <person name="Sahin N."/>
            <person name="Ay H."/>
            <person name="Saygin H."/>
        </authorList>
    </citation>
    <scope>NUCLEOTIDE SEQUENCE [LARGE SCALE GENOMIC DNA]</scope>
    <source>
        <strain evidence="6 7">H3C3</strain>
    </source>
</reference>
<evidence type="ECO:0000259" key="5">
    <source>
        <dbReference type="Pfam" id="PF00733"/>
    </source>
</evidence>
<name>A0A4R5BRM1_9ACTN</name>